<dbReference type="GO" id="GO:0050118">
    <property type="term" value="F:N-acetyldiaminopimelate deacetylase activity"/>
    <property type="evidence" value="ECO:0007669"/>
    <property type="project" value="UniProtKB-ARBA"/>
</dbReference>
<keyword evidence="1" id="KW-0464">Manganese</keyword>
<feature type="binding site" evidence="1">
    <location>
        <position position="103"/>
    </location>
    <ligand>
        <name>Mn(2+)</name>
        <dbReference type="ChEBI" id="CHEBI:29035"/>
        <label>2</label>
    </ligand>
</feature>
<comment type="caution">
    <text evidence="2">The sequence shown here is derived from an EMBL/GenBank/DDBJ whole genome shotgun (WGS) entry which is preliminary data.</text>
</comment>
<gene>
    <name evidence="2" type="ORF">GOZ88_22055</name>
</gene>
<reference evidence="2 3" key="1">
    <citation type="submission" date="2019-12" db="EMBL/GenBank/DDBJ databases">
        <title>Whole-genome sequencing of Allorhizobium vitis.</title>
        <authorList>
            <person name="Gan H.M."/>
            <person name="Szegedi E."/>
            <person name="Burr T."/>
            <person name="Savka M.A."/>
        </authorList>
    </citation>
    <scope>NUCLEOTIDE SEQUENCE [LARGE SCALE GENOMIC DNA]</scope>
    <source>
        <strain evidence="2 3">CG415</strain>
    </source>
</reference>
<evidence type="ECO:0000256" key="1">
    <source>
        <dbReference type="PIRSR" id="PIRSR005962-1"/>
    </source>
</evidence>
<evidence type="ECO:0000313" key="2">
    <source>
        <dbReference type="EMBL" id="MVA58797.1"/>
    </source>
</evidence>
<dbReference type="InterPro" id="IPR002933">
    <property type="entry name" value="Peptidase_M20"/>
</dbReference>
<evidence type="ECO:0000313" key="3">
    <source>
        <dbReference type="Proteomes" id="UP000440716"/>
    </source>
</evidence>
<organism evidence="2 3">
    <name type="scientific">Agrobacterium vitis</name>
    <name type="common">Rhizobium vitis</name>
    <dbReference type="NCBI Taxonomy" id="373"/>
    <lineage>
        <taxon>Bacteria</taxon>
        <taxon>Pseudomonadati</taxon>
        <taxon>Pseudomonadota</taxon>
        <taxon>Alphaproteobacteria</taxon>
        <taxon>Hyphomicrobiales</taxon>
        <taxon>Rhizobiaceae</taxon>
        <taxon>Rhizobium/Agrobacterium group</taxon>
        <taxon>Agrobacterium</taxon>
    </lineage>
</organism>
<feature type="binding site" evidence="1">
    <location>
        <position position="359"/>
    </location>
    <ligand>
        <name>Mn(2+)</name>
        <dbReference type="ChEBI" id="CHEBI:29035"/>
        <label>2</label>
    </ligand>
</feature>
<dbReference type="Proteomes" id="UP000440716">
    <property type="component" value="Unassembled WGS sequence"/>
</dbReference>
<accession>A0A6I4G5L7</accession>
<dbReference type="SUPFAM" id="SSF55031">
    <property type="entry name" value="Bacterial exopeptidase dimerisation domain"/>
    <property type="match status" value="1"/>
</dbReference>
<dbReference type="FunFam" id="3.30.70.360:FF:000001">
    <property type="entry name" value="N-acetyldiaminopimelate deacetylase"/>
    <property type="match status" value="1"/>
</dbReference>
<keyword evidence="2" id="KW-0378">Hydrolase</keyword>
<dbReference type="InterPro" id="IPR036264">
    <property type="entry name" value="Bact_exopeptidase_dim_dom"/>
</dbReference>
<dbReference type="GO" id="GO:0019877">
    <property type="term" value="P:diaminopimelate biosynthetic process"/>
    <property type="evidence" value="ECO:0007669"/>
    <property type="project" value="UniProtKB-ARBA"/>
</dbReference>
<proteinExistence type="predicted"/>
<dbReference type="EMBL" id="WPHU01000010">
    <property type="protein sequence ID" value="MVA58797.1"/>
    <property type="molecule type" value="Genomic_DNA"/>
</dbReference>
<dbReference type="NCBIfam" id="TIGR01891">
    <property type="entry name" value="amidohydrolases"/>
    <property type="match status" value="1"/>
</dbReference>
<dbReference type="CDD" id="cd05666">
    <property type="entry name" value="M20_Acy1-like"/>
    <property type="match status" value="1"/>
</dbReference>
<dbReference type="Gene3D" id="3.40.630.10">
    <property type="entry name" value="Zn peptidases"/>
    <property type="match status" value="1"/>
</dbReference>
<feature type="binding site" evidence="1">
    <location>
        <position position="105"/>
    </location>
    <ligand>
        <name>Mn(2+)</name>
        <dbReference type="ChEBI" id="CHEBI:29035"/>
        <label>2</label>
    </ligand>
</feature>
<feature type="binding site" evidence="1">
    <location>
        <position position="138"/>
    </location>
    <ligand>
        <name>Mn(2+)</name>
        <dbReference type="ChEBI" id="CHEBI:29035"/>
        <label>2</label>
    </ligand>
</feature>
<dbReference type="RefSeq" id="WP_156542189.1">
    <property type="nucleotide sequence ID" value="NZ_AP023268.1"/>
</dbReference>
<dbReference type="InterPro" id="IPR017439">
    <property type="entry name" value="Amidohydrolase"/>
</dbReference>
<dbReference type="AlphaFoldDB" id="A0A6I4G5L7"/>
<feature type="binding site" evidence="1">
    <location>
        <position position="164"/>
    </location>
    <ligand>
        <name>Mn(2+)</name>
        <dbReference type="ChEBI" id="CHEBI:29035"/>
        <label>2</label>
    </ligand>
</feature>
<dbReference type="Pfam" id="PF07687">
    <property type="entry name" value="M20_dimer"/>
    <property type="match status" value="1"/>
</dbReference>
<dbReference type="PANTHER" id="PTHR11014">
    <property type="entry name" value="PEPTIDASE M20 FAMILY MEMBER"/>
    <property type="match status" value="1"/>
</dbReference>
<sequence length="387" mass="41120">MPILNRASALQEEVAGWRRHLHQTPELLFDVHQTAAFVTQKLKEFGCDVVETGIGRTGVVGIIKGNRGEGTTIGMRADMDALPITEITGAPWASTVPGKMHACGHDGHTAMLLGAAKHLAETRNFAGSVAVIFQPAEEGGGGGLAMVQDGMMDKFGISQVFGMHNAPGVPLGDFAIRKGSLMAASDTFEIVIKGKGSHAAQPHMSVDPVLVSAHVIIALQSIVSRGVDPLESLVISVTTTHGGDAYNVIPMDVTLTGTVRTLLPQIRDFAEKRVQEVASATAMAHGAIAEVHYHRGYPVTFNHAQETEFAASVAAKISGENRVKTDMAPKMGAEDFSYMLESRPGAFIFLGVGDTANLHHPAYDFNDEAIPYGISYWVELAETGLAA</sequence>
<protein>
    <submittedName>
        <fullName evidence="2">Amidohydrolase</fullName>
    </submittedName>
</protein>
<dbReference type="Gene3D" id="3.30.70.360">
    <property type="match status" value="1"/>
</dbReference>
<name>A0A6I4G5L7_AGRVI</name>
<dbReference type="Pfam" id="PF01546">
    <property type="entry name" value="Peptidase_M20"/>
    <property type="match status" value="1"/>
</dbReference>
<dbReference type="SUPFAM" id="SSF53187">
    <property type="entry name" value="Zn-dependent exopeptidases"/>
    <property type="match status" value="1"/>
</dbReference>
<dbReference type="GO" id="GO:0046872">
    <property type="term" value="F:metal ion binding"/>
    <property type="evidence" value="ECO:0007669"/>
    <property type="project" value="UniProtKB-KW"/>
</dbReference>
<comment type="cofactor">
    <cofactor evidence="1">
        <name>Mn(2+)</name>
        <dbReference type="ChEBI" id="CHEBI:29035"/>
    </cofactor>
    <text evidence="1">The Mn(2+) ion enhances activity.</text>
</comment>
<dbReference type="PIRSF" id="PIRSF005962">
    <property type="entry name" value="Pept_M20D_amidohydro"/>
    <property type="match status" value="1"/>
</dbReference>
<keyword evidence="1" id="KW-0479">Metal-binding</keyword>
<dbReference type="InterPro" id="IPR011650">
    <property type="entry name" value="Peptidase_M20_dimer"/>
</dbReference>
<dbReference type="PANTHER" id="PTHR11014:SF63">
    <property type="entry name" value="METALLOPEPTIDASE, PUTATIVE (AFU_ORTHOLOGUE AFUA_6G09600)-RELATED"/>
    <property type="match status" value="1"/>
</dbReference>